<protein>
    <recommendedName>
        <fullName evidence="6">HTH tetR-type domain-containing protein</fullName>
    </recommendedName>
</protein>
<keyword evidence="8" id="KW-1185">Reference proteome</keyword>
<evidence type="ECO:0000256" key="4">
    <source>
        <dbReference type="PROSITE-ProRule" id="PRU00335"/>
    </source>
</evidence>
<dbReference type="PANTHER" id="PTHR30055:SF174">
    <property type="entry name" value="TRANSCRIPTIONAL REGULATORY PROTEIN (PROBABLY TETR-FAMILY)-RELATED"/>
    <property type="match status" value="1"/>
</dbReference>
<keyword evidence="2 4" id="KW-0238">DNA-binding</keyword>
<feature type="domain" description="HTH tetR-type" evidence="6">
    <location>
        <begin position="86"/>
        <end position="146"/>
    </location>
</feature>
<evidence type="ECO:0000256" key="2">
    <source>
        <dbReference type="ARBA" id="ARBA00023125"/>
    </source>
</evidence>
<keyword evidence="1" id="KW-0805">Transcription regulation</keyword>
<dbReference type="InterPro" id="IPR050109">
    <property type="entry name" value="HTH-type_TetR-like_transc_reg"/>
</dbReference>
<evidence type="ECO:0000313" key="8">
    <source>
        <dbReference type="Proteomes" id="UP001500305"/>
    </source>
</evidence>
<keyword evidence="3" id="KW-0804">Transcription</keyword>
<evidence type="ECO:0000256" key="5">
    <source>
        <dbReference type="SAM" id="MobiDB-lite"/>
    </source>
</evidence>
<name>A0ABP5RLT3_9ACTN</name>
<dbReference type="SUPFAM" id="SSF46689">
    <property type="entry name" value="Homeodomain-like"/>
    <property type="match status" value="1"/>
</dbReference>
<dbReference type="Gene3D" id="1.10.357.10">
    <property type="entry name" value="Tetracycline Repressor, domain 2"/>
    <property type="match status" value="1"/>
</dbReference>
<dbReference type="InterPro" id="IPR001647">
    <property type="entry name" value="HTH_TetR"/>
</dbReference>
<evidence type="ECO:0000256" key="3">
    <source>
        <dbReference type="ARBA" id="ARBA00023163"/>
    </source>
</evidence>
<dbReference type="Proteomes" id="UP001500305">
    <property type="component" value="Unassembled WGS sequence"/>
</dbReference>
<feature type="DNA-binding region" description="H-T-H motif" evidence="4">
    <location>
        <begin position="109"/>
        <end position="128"/>
    </location>
</feature>
<comment type="caution">
    <text evidence="7">The sequence shown here is derived from an EMBL/GenBank/DDBJ whole genome shotgun (WGS) entry which is preliminary data.</text>
</comment>
<gene>
    <name evidence="7" type="ORF">GCM10010430_57690</name>
</gene>
<evidence type="ECO:0000256" key="1">
    <source>
        <dbReference type="ARBA" id="ARBA00023015"/>
    </source>
</evidence>
<reference evidence="8" key="1">
    <citation type="journal article" date="2019" name="Int. J. Syst. Evol. Microbiol.">
        <title>The Global Catalogue of Microorganisms (GCM) 10K type strain sequencing project: providing services to taxonomists for standard genome sequencing and annotation.</title>
        <authorList>
            <consortium name="The Broad Institute Genomics Platform"/>
            <consortium name="The Broad Institute Genome Sequencing Center for Infectious Disease"/>
            <person name="Wu L."/>
            <person name="Ma J."/>
        </authorList>
    </citation>
    <scope>NUCLEOTIDE SEQUENCE [LARGE SCALE GENOMIC DNA]</scope>
    <source>
        <strain evidence="8">JCM 7356</strain>
    </source>
</reference>
<dbReference type="PROSITE" id="PS50977">
    <property type="entry name" value="HTH_TETR_2"/>
    <property type="match status" value="1"/>
</dbReference>
<dbReference type="InterPro" id="IPR054129">
    <property type="entry name" value="DesT_TetR_C"/>
</dbReference>
<feature type="region of interest" description="Disordered" evidence="5">
    <location>
        <begin position="1"/>
        <end position="78"/>
    </location>
</feature>
<dbReference type="Pfam" id="PF00440">
    <property type="entry name" value="TetR_N"/>
    <property type="match status" value="1"/>
</dbReference>
<evidence type="ECO:0000313" key="7">
    <source>
        <dbReference type="EMBL" id="GAA2265262.1"/>
    </source>
</evidence>
<evidence type="ECO:0000259" key="6">
    <source>
        <dbReference type="PROSITE" id="PS50977"/>
    </source>
</evidence>
<dbReference type="Pfam" id="PF21943">
    <property type="entry name" value="TetR_C_46"/>
    <property type="match status" value="1"/>
</dbReference>
<dbReference type="InterPro" id="IPR009057">
    <property type="entry name" value="Homeodomain-like_sf"/>
</dbReference>
<organism evidence="7 8">
    <name type="scientific">Kitasatospora cystarginea</name>
    <dbReference type="NCBI Taxonomy" id="58350"/>
    <lineage>
        <taxon>Bacteria</taxon>
        <taxon>Bacillati</taxon>
        <taxon>Actinomycetota</taxon>
        <taxon>Actinomycetes</taxon>
        <taxon>Kitasatosporales</taxon>
        <taxon>Streptomycetaceae</taxon>
        <taxon>Kitasatospora</taxon>
    </lineage>
</organism>
<proteinExistence type="predicted"/>
<dbReference type="PANTHER" id="PTHR30055">
    <property type="entry name" value="HTH-TYPE TRANSCRIPTIONAL REGULATOR RUTR"/>
    <property type="match status" value="1"/>
</dbReference>
<accession>A0ABP5RLT3</accession>
<dbReference type="EMBL" id="BAAATR010000032">
    <property type="protein sequence ID" value="GAA2265262.1"/>
    <property type="molecule type" value="Genomic_DNA"/>
</dbReference>
<sequence length="318" mass="33647">MEDVRPLKPWGQHRLSDGQTGGRAEEGDRAPEPNGGWATTLARMATSSAITPDPAPEAASPAFGTATSAAGEPRARRSGYRRLPVQQRREQLIAVALELFGNRPPEEVSLDDVAEAAGASRPLVYRYFAGGKQQLYEAALRTAAEELTSRLSVPAEGTPTERLAAVLNRYFGFVAEHHTGYAALLRGGSVVETARTSATVDEVRRAALRQTLRYLGVREAGPRLTLLVRAWISVVEASALSWLDEGRQIPQESLCAWLVDEFVAMAVAAAGHDGQTARALAALLALEPADGSAAALVAQLAPLAQSARPAGAGPRAEG</sequence>